<keyword evidence="2" id="KW-1185">Reference proteome</keyword>
<evidence type="ECO:0000313" key="2">
    <source>
        <dbReference type="Proteomes" id="UP000279833"/>
    </source>
</evidence>
<dbReference type="AlphaFoldDB" id="A0A183K2P7"/>
<gene>
    <name evidence="1" type="ORF">SCUD_LOCUS9261</name>
</gene>
<dbReference type="WBParaSite" id="SCUD_0000926101-mRNA-1">
    <property type="protein sequence ID" value="SCUD_0000926101-mRNA-1"/>
    <property type="gene ID" value="SCUD_0000926101"/>
</dbReference>
<name>A0A183K2P7_9TREM</name>
<reference evidence="3" key="1">
    <citation type="submission" date="2016-06" db="UniProtKB">
        <authorList>
            <consortium name="WormBaseParasite"/>
        </authorList>
    </citation>
    <scope>IDENTIFICATION</scope>
</reference>
<proteinExistence type="predicted"/>
<evidence type="ECO:0000313" key="1">
    <source>
        <dbReference type="EMBL" id="VDP34875.1"/>
    </source>
</evidence>
<dbReference type="Proteomes" id="UP000279833">
    <property type="component" value="Unassembled WGS sequence"/>
</dbReference>
<dbReference type="EMBL" id="UZAK01033145">
    <property type="protein sequence ID" value="VDP34875.1"/>
    <property type="molecule type" value="Genomic_DNA"/>
</dbReference>
<accession>A0A183K2P7</accession>
<protein>
    <submittedName>
        <fullName evidence="3">Ovule protein</fullName>
    </submittedName>
</protein>
<organism evidence="3">
    <name type="scientific">Schistosoma curassoni</name>
    <dbReference type="NCBI Taxonomy" id="6186"/>
    <lineage>
        <taxon>Eukaryota</taxon>
        <taxon>Metazoa</taxon>
        <taxon>Spiralia</taxon>
        <taxon>Lophotrochozoa</taxon>
        <taxon>Platyhelminthes</taxon>
        <taxon>Trematoda</taxon>
        <taxon>Digenea</taxon>
        <taxon>Strigeidida</taxon>
        <taxon>Schistosomatoidea</taxon>
        <taxon>Schistosomatidae</taxon>
        <taxon>Schistosoma</taxon>
    </lineage>
</organism>
<evidence type="ECO:0000313" key="3">
    <source>
        <dbReference type="WBParaSite" id="SCUD_0000926101-mRNA-1"/>
    </source>
</evidence>
<sequence length="77" mass="9323">MYLHLRVDAQYRTPTKYRSFQTPWLAVESRRRVSSYSGLVSWMYLHLRVDVHTGTQTQYHYPSLRLSRHTHSMHICQ</sequence>
<reference evidence="1 2" key="2">
    <citation type="submission" date="2018-11" db="EMBL/GenBank/DDBJ databases">
        <authorList>
            <consortium name="Pathogen Informatics"/>
        </authorList>
    </citation>
    <scope>NUCLEOTIDE SEQUENCE [LARGE SCALE GENOMIC DNA]</scope>
    <source>
        <strain evidence="1">Dakar</strain>
        <strain evidence="2">Dakar, Senegal</strain>
    </source>
</reference>